<organism evidence="1">
    <name type="scientific">Arundo donax</name>
    <name type="common">Giant reed</name>
    <name type="synonym">Donax arundinaceus</name>
    <dbReference type="NCBI Taxonomy" id="35708"/>
    <lineage>
        <taxon>Eukaryota</taxon>
        <taxon>Viridiplantae</taxon>
        <taxon>Streptophyta</taxon>
        <taxon>Embryophyta</taxon>
        <taxon>Tracheophyta</taxon>
        <taxon>Spermatophyta</taxon>
        <taxon>Magnoliopsida</taxon>
        <taxon>Liliopsida</taxon>
        <taxon>Poales</taxon>
        <taxon>Poaceae</taxon>
        <taxon>PACMAD clade</taxon>
        <taxon>Arundinoideae</taxon>
        <taxon>Arundineae</taxon>
        <taxon>Arundo</taxon>
    </lineage>
</organism>
<proteinExistence type="predicted"/>
<reference evidence="1" key="2">
    <citation type="journal article" date="2015" name="Data Brief">
        <title>Shoot transcriptome of the giant reed, Arundo donax.</title>
        <authorList>
            <person name="Barrero R.A."/>
            <person name="Guerrero F.D."/>
            <person name="Moolhuijzen P."/>
            <person name="Goolsby J.A."/>
            <person name="Tidwell J."/>
            <person name="Bellgard S.E."/>
            <person name="Bellgard M.I."/>
        </authorList>
    </citation>
    <scope>NUCLEOTIDE SEQUENCE</scope>
    <source>
        <tissue evidence="1">Shoot tissue taken approximately 20 cm above the soil surface</tissue>
    </source>
</reference>
<reference evidence="1" key="1">
    <citation type="submission" date="2014-09" db="EMBL/GenBank/DDBJ databases">
        <authorList>
            <person name="Magalhaes I.L.F."/>
            <person name="Oliveira U."/>
            <person name="Santos F.R."/>
            <person name="Vidigal T.H.D.A."/>
            <person name="Brescovit A.D."/>
            <person name="Santos A.J."/>
        </authorList>
    </citation>
    <scope>NUCLEOTIDE SEQUENCE</scope>
    <source>
        <tissue evidence="1">Shoot tissue taken approximately 20 cm above the soil surface</tissue>
    </source>
</reference>
<sequence>MLQYTMKFNTWNKTIPLHSNTWAPPRHLPISQFDHTGMIDLVVNIVVVSNNITAC</sequence>
<accession>A0A0A9GQ08</accession>
<protein>
    <submittedName>
        <fullName evidence="1">Uncharacterized protein</fullName>
    </submittedName>
</protein>
<dbReference type="EMBL" id="GBRH01170671">
    <property type="protein sequence ID" value="JAE27225.1"/>
    <property type="molecule type" value="Transcribed_RNA"/>
</dbReference>
<evidence type="ECO:0000313" key="1">
    <source>
        <dbReference type="EMBL" id="JAE27225.1"/>
    </source>
</evidence>
<name>A0A0A9GQ08_ARUDO</name>
<dbReference type="AlphaFoldDB" id="A0A0A9GQ08"/>